<feature type="chain" id="PRO_5006606242" description="Copper amine oxidase-like N-terminal domain-containing protein" evidence="1">
    <location>
        <begin position="27"/>
        <end position="488"/>
    </location>
</feature>
<dbReference type="Proteomes" id="UP000064844">
    <property type="component" value="Chromosome"/>
</dbReference>
<accession>A0A0S2W1N8</accession>
<dbReference type="PROSITE" id="PS51257">
    <property type="entry name" value="PROKAR_LIPOPROTEIN"/>
    <property type="match status" value="1"/>
</dbReference>
<evidence type="ECO:0000256" key="1">
    <source>
        <dbReference type="SAM" id="SignalP"/>
    </source>
</evidence>
<dbReference type="RefSeq" id="WP_058117148.1">
    <property type="nucleotide sequence ID" value="NZ_CP011307.1"/>
</dbReference>
<keyword evidence="1" id="KW-0732">Signal</keyword>
<dbReference type="Gene3D" id="3.30.457.10">
    <property type="entry name" value="Copper amine oxidase-like, N-terminal domain"/>
    <property type="match status" value="1"/>
</dbReference>
<dbReference type="STRING" id="1297617.IB211_00759c"/>
<dbReference type="EMBL" id="CP011307">
    <property type="protein sequence ID" value="ALP93154.1"/>
    <property type="molecule type" value="Genomic_DNA"/>
</dbReference>
<proteinExistence type="predicted"/>
<dbReference type="KEGG" id="ibu:IB211_00759c"/>
<evidence type="ECO:0000259" key="2">
    <source>
        <dbReference type="Pfam" id="PF07833"/>
    </source>
</evidence>
<feature type="signal peptide" evidence="1">
    <location>
        <begin position="1"/>
        <end position="26"/>
    </location>
</feature>
<name>A0A0S2W1N8_9FIRM</name>
<evidence type="ECO:0000313" key="3">
    <source>
        <dbReference type="EMBL" id="ALP93154.1"/>
    </source>
</evidence>
<keyword evidence="4" id="KW-1185">Reference proteome</keyword>
<reference evidence="4" key="2">
    <citation type="submission" date="2015-04" db="EMBL/GenBank/DDBJ databases">
        <title>A butyrogenic pathway from the amino acid lysine in a human gut commensal.</title>
        <authorList>
            <person name="de Vos W.M."/>
            <person name="Bui N.T.P."/>
            <person name="Plugge C.M."/>
            <person name="Ritari J."/>
        </authorList>
    </citation>
    <scope>NUCLEOTIDE SEQUENCE [LARGE SCALE GENOMIC DNA]</scope>
    <source>
        <strain evidence="4">AF211</strain>
    </source>
</reference>
<gene>
    <name evidence="3" type="ORF">IB211_00759c</name>
</gene>
<sequence>MKSMSSRALALALSLTVLSACGSALAAEDDTMLISPAPSGIAVQLNGEALTFTDAVPVAQDGRTFLPFRAVFEAMGAEVGNEGNTITAVRDGKTLTMTIGSTEATLTEGGASTAITMDVAPYVDSTTWRTYVPVRFAAQAFGCAVGWDQDNQTAVIVDTEKLLDAALAEHQFTYMEKYLAYNQQFQEGIWDISAQFDGSATMFGAGPLSFQGSMDGTTADSLQMAAAMNLKMDLTAFLDAMSQVAGQASELTAEDQALLDALKSEGMDMEIRADMEKGVMYLTMGGSALETLGLPADTWYSFDMASMYGQMGLDYTALIDASKTMDASALLQTALQSADLSDKDTAYATVSALVNGAAKVLADDSFVKSGDNYTTTYALEEDGTKVTLSFTLTMQSDKVVGYELSMDSSTSVDDGEGGQITTTTAMKAGMDAENHMTATVSMGMDPLMDLSLNITGDYAAGDQAPETEPPAGATVVPYEQLIAGALGG</sequence>
<organism evidence="3 4">
    <name type="scientific">Intestinimonas butyriciproducens</name>
    <dbReference type="NCBI Taxonomy" id="1297617"/>
    <lineage>
        <taxon>Bacteria</taxon>
        <taxon>Bacillati</taxon>
        <taxon>Bacillota</taxon>
        <taxon>Clostridia</taxon>
        <taxon>Eubacteriales</taxon>
        <taxon>Intestinimonas</taxon>
    </lineage>
</organism>
<reference evidence="3 4" key="1">
    <citation type="journal article" date="2015" name="Nat. Commun.">
        <title>Production of butyrate from lysine and the Amadori product fructoselysine by a human gut commensal.</title>
        <authorList>
            <person name="Bui T.P."/>
            <person name="Ritari J."/>
            <person name="Boeren S."/>
            <person name="de Waard P."/>
            <person name="Plugge C.M."/>
            <person name="de Vos W.M."/>
        </authorList>
    </citation>
    <scope>NUCLEOTIDE SEQUENCE [LARGE SCALE GENOMIC DNA]</scope>
    <source>
        <strain evidence="3 4">AF211</strain>
    </source>
</reference>
<dbReference type="SUPFAM" id="SSF55383">
    <property type="entry name" value="Copper amine oxidase, domain N"/>
    <property type="match status" value="1"/>
</dbReference>
<dbReference type="eggNOG" id="COG3858">
    <property type="taxonomic scope" value="Bacteria"/>
</dbReference>
<protein>
    <recommendedName>
        <fullName evidence="2">Copper amine oxidase-like N-terminal domain-containing protein</fullName>
    </recommendedName>
</protein>
<dbReference type="Pfam" id="PF07833">
    <property type="entry name" value="Cu_amine_oxidN1"/>
    <property type="match status" value="1"/>
</dbReference>
<dbReference type="AlphaFoldDB" id="A0A0S2W1N8"/>
<evidence type="ECO:0000313" key="4">
    <source>
        <dbReference type="Proteomes" id="UP000064844"/>
    </source>
</evidence>
<feature type="domain" description="Copper amine oxidase-like N-terminal" evidence="2">
    <location>
        <begin position="45"/>
        <end position="156"/>
    </location>
</feature>
<dbReference type="InterPro" id="IPR012854">
    <property type="entry name" value="Cu_amine_oxidase-like_N"/>
</dbReference>
<dbReference type="InterPro" id="IPR036582">
    <property type="entry name" value="Mao_N_sf"/>
</dbReference>